<dbReference type="SMART" id="SM00313">
    <property type="entry name" value="PXA"/>
    <property type="match status" value="1"/>
</dbReference>
<dbReference type="SMART" id="SM00315">
    <property type="entry name" value="RGS"/>
    <property type="match status" value="1"/>
</dbReference>
<dbReference type="InterPro" id="IPR013937">
    <property type="entry name" value="Sorting_nexin_C"/>
</dbReference>
<dbReference type="PROSITE" id="PS50132">
    <property type="entry name" value="RGS"/>
    <property type="match status" value="1"/>
</dbReference>
<keyword evidence="9" id="KW-1185">Reference proteome</keyword>
<dbReference type="AlphaFoldDB" id="A0A165EYU6"/>
<dbReference type="Gene3D" id="1.10.167.10">
    <property type="entry name" value="Regulator of G-protein Signalling 4, domain 2"/>
    <property type="match status" value="1"/>
</dbReference>
<evidence type="ECO:0000259" key="5">
    <source>
        <dbReference type="PROSITE" id="PS50132"/>
    </source>
</evidence>
<dbReference type="OrthoDB" id="120967at2759"/>
<evidence type="ECO:0000313" key="8">
    <source>
        <dbReference type="EMBL" id="KZV88000.1"/>
    </source>
</evidence>
<dbReference type="SUPFAM" id="SSF48097">
    <property type="entry name" value="Regulator of G-protein signaling, RGS"/>
    <property type="match status" value="1"/>
</dbReference>
<dbReference type="Pfam" id="PF00787">
    <property type="entry name" value="PX"/>
    <property type="match status" value="1"/>
</dbReference>
<dbReference type="InterPro" id="IPR044926">
    <property type="entry name" value="RGS_subdomain_2"/>
</dbReference>
<comment type="similarity">
    <text evidence="1">Belongs to the sorting nexin family.</text>
</comment>
<feature type="region of interest" description="Disordered" evidence="3">
    <location>
        <begin position="492"/>
        <end position="512"/>
    </location>
</feature>
<keyword evidence="4" id="KW-0472">Membrane</keyword>
<feature type="coiled-coil region" evidence="2">
    <location>
        <begin position="718"/>
        <end position="767"/>
    </location>
</feature>
<dbReference type="PROSITE" id="PS51207">
    <property type="entry name" value="PXA"/>
    <property type="match status" value="1"/>
</dbReference>
<keyword evidence="4" id="KW-0812">Transmembrane</keyword>
<accession>A0A165EYU6</accession>
<dbReference type="Pfam" id="PF08628">
    <property type="entry name" value="Nexin_C"/>
    <property type="match status" value="1"/>
</dbReference>
<evidence type="ECO:0000259" key="6">
    <source>
        <dbReference type="PROSITE" id="PS50195"/>
    </source>
</evidence>
<feature type="region of interest" description="Disordered" evidence="3">
    <location>
        <begin position="1"/>
        <end position="20"/>
    </location>
</feature>
<evidence type="ECO:0000313" key="9">
    <source>
        <dbReference type="Proteomes" id="UP000077266"/>
    </source>
</evidence>
<dbReference type="GO" id="GO:0035091">
    <property type="term" value="F:phosphatidylinositol binding"/>
    <property type="evidence" value="ECO:0007669"/>
    <property type="project" value="InterPro"/>
</dbReference>
<evidence type="ECO:0000256" key="3">
    <source>
        <dbReference type="SAM" id="MobiDB-lite"/>
    </source>
</evidence>
<dbReference type="InterPro" id="IPR036871">
    <property type="entry name" value="PX_dom_sf"/>
</dbReference>
<dbReference type="Proteomes" id="UP000077266">
    <property type="component" value="Unassembled WGS sequence"/>
</dbReference>
<feature type="transmembrane region" description="Helical" evidence="4">
    <location>
        <begin position="47"/>
        <end position="73"/>
    </location>
</feature>
<dbReference type="Pfam" id="PF00615">
    <property type="entry name" value="RGS"/>
    <property type="match status" value="1"/>
</dbReference>
<keyword evidence="2" id="KW-0175">Coiled coil</keyword>
<evidence type="ECO:0008006" key="10">
    <source>
        <dbReference type="Google" id="ProtNLM"/>
    </source>
</evidence>
<dbReference type="SMART" id="SM00312">
    <property type="entry name" value="PX"/>
    <property type="match status" value="1"/>
</dbReference>
<dbReference type="InterPro" id="IPR036305">
    <property type="entry name" value="RGS_sf"/>
</dbReference>
<dbReference type="PANTHER" id="PTHR22775:SF3">
    <property type="entry name" value="SORTING NEXIN-13"/>
    <property type="match status" value="1"/>
</dbReference>
<proteinExistence type="inferred from homology"/>
<dbReference type="EMBL" id="KV426110">
    <property type="protein sequence ID" value="KZV88000.1"/>
    <property type="molecule type" value="Genomic_DNA"/>
</dbReference>
<gene>
    <name evidence="8" type="ORF">EXIGLDRAFT_651692</name>
</gene>
<dbReference type="InterPro" id="IPR016137">
    <property type="entry name" value="RGS"/>
</dbReference>
<dbReference type="InterPro" id="IPR003114">
    <property type="entry name" value="Phox_assoc"/>
</dbReference>
<feature type="compositionally biased region" description="Low complexity" evidence="3">
    <location>
        <begin position="693"/>
        <end position="702"/>
    </location>
</feature>
<evidence type="ECO:0000256" key="1">
    <source>
        <dbReference type="ARBA" id="ARBA00010883"/>
    </source>
</evidence>
<dbReference type="FunCoup" id="A0A165EYU6">
    <property type="interactions" value="500"/>
</dbReference>
<dbReference type="Gene3D" id="3.30.1520.10">
    <property type="entry name" value="Phox-like domain"/>
    <property type="match status" value="1"/>
</dbReference>
<feature type="region of interest" description="Disordered" evidence="3">
    <location>
        <begin position="690"/>
        <end position="717"/>
    </location>
</feature>
<evidence type="ECO:0000259" key="7">
    <source>
        <dbReference type="PROSITE" id="PS51207"/>
    </source>
</evidence>
<dbReference type="Pfam" id="PF02194">
    <property type="entry name" value="PXA"/>
    <property type="match status" value="1"/>
</dbReference>
<feature type="region of interest" description="Disordered" evidence="3">
    <location>
        <begin position="600"/>
        <end position="622"/>
    </location>
</feature>
<feature type="compositionally biased region" description="Acidic residues" evidence="3">
    <location>
        <begin position="492"/>
        <end position="510"/>
    </location>
</feature>
<dbReference type="SUPFAM" id="SSF64268">
    <property type="entry name" value="PX domain"/>
    <property type="match status" value="1"/>
</dbReference>
<protein>
    <recommendedName>
        <fullName evidence="10">PhoX domain-containing protein</fullName>
    </recommendedName>
</protein>
<reference evidence="8 9" key="1">
    <citation type="journal article" date="2016" name="Mol. Biol. Evol.">
        <title>Comparative Genomics of Early-Diverging Mushroom-Forming Fungi Provides Insights into the Origins of Lignocellulose Decay Capabilities.</title>
        <authorList>
            <person name="Nagy L.G."/>
            <person name="Riley R."/>
            <person name="Tritt A."/>
            <person name="Adam C."/>
            <person name="Daum C."/>
            <person name="Floudas D."/>
            <person name="Sun H."/>
            <person name="Yadav J.S."/>
            <person name="Pangilinan J."/>
            <person name="Larsson K.H."/>
            <person name="Matsuura K."/>
            <person name="Barry K."/>
            <person name="Labutti K."/>
            <person name="Kuo R."/>
            <person name="Ohm R.A."/>
            <person name="Bhattacharya S.S."/>
            <person name="Shirouzu T."/>
            <person name="Yoshinaga Y."/>
            <person name="Martin F.M."/>
            <person name="Grigoriev I.V."/>
            <person name="Hibbett D.S."/>
        </authorList>
    </citation>
    <scope>NUCLEOTIDE SEQUENCE [LARGE SCALE GENOMIC DNA]</scope>
    <source>
        <strain evidence="8 9">HHB12029</strain>
    </source>
</reference>
<feature type="region of interest" description="Disordered" evidence="3">
    <location>
        <begin position="650"/>
        <end position="670"/>
    </location>
</feature>
<dbReference type="PROSITE" id="PS50195">
    <property type="entry name" value="PX"/>
    <property type="match status" value="1"/>
</dbReference>
<dbReference type="PANTHER" id="PTHR22775">
    <property type="entry name" value="SORTING NEXIN"/>
    <property type="match status" value="1"/>
</dbReference>
<dbReference type="STRING" id="1314781.A0A165EYU6"/>
<evidence type="ECO:0000256" key="4">
    <source>
        <dbReference type="SAM" id="Phobius"/>
    </source>
</evidence>
<feature type="domain" description="RGS" evidence="5">
    <location>
        <begin position="451"/>
        <end position="532"/>
    </location>
</feature>
<keyword evidence="4" id="KW-1133">Transmembrane helix</keyword>
<name>A0A165EYU6_EXIGL</name>
<organism evidence="8 9">
    <name type="scientific">Exidia glandulosa HHB12029</name>
    <dbReference type="NCBI Taxonomy" id="1314781"/>
    <lineage>
        <taxon>Eukaryota</taxon>
        <taxon>Fungi</taxon>
        <taxon>Dikarya</taxon>
        <taxon>Basidiomycota</taxon>
        <taxon>Agaricomycotina</taxon>
        <taxon>Agaricomycetes</taxon>
        <taxon>Auriculariales</taxon>
        <taxon>Exidiaceae</taxon>
        <taxon>Exidia</taxon>
    </lineage>
</organism>
<dbReference type="InParanoid" id="A0A165EYU6"/>
<sequence length="1184" mass="130499">MESRTRTKQASPTRTLPRMDSKTVTRASVIAIIALLVPMGFKLSAVTVLLLSPLILLGLVFAFIAANLALGYYADRARGFRNPPNPLAHAARPLAFSTPAAWQAVQTRSQWSASSVVLPPLVPSYPRVSLALNGILSWIIRDFVWVWYRAISSHTAFPSTVERTIHTSLSALATRAEKLDLPALVVRRVLPLITAHIEHFRQSEVALRGTGLERHLTHSEELDLLLASRYAGRGKLHPAVDNLASMVTKQGEDAHMRRLVDRALPLLVPQQELQSTAVRIVAREIVACAVFGPIVEMLSDPDFWNRIIDQTATAAIRQQKLISRVRDILVAESTAPNGAQIERISVRTDAVHFDAFLRSIRRSNSLLDARRLKNDIAGEIRKTRLLLANNDKGDWIDGEKTEHVVAYLDRLYTAKRAVDERISVLSGSTGESGHRQSTFAEAGAPPENFPVLRTVLAHPGSLGYFMEFMDRRSRSVLVQFWLAVESFKNPLEDADAESGPESGPEDEVSEAEAQTLREDMHMLLAQYLAPRAMPVPVSVRHIERIKTFAQGTGVHGERKARRAVVKVQAEVEKAMAHDFEEFAISDLGFRARADLDRTLHAQRQDQPALPPAHAALPAHSQLSRRATVPKIDLPSTKSAPANLEFLIASPSAEEDERPPLFSEEPDSPEAVQARRMEAISAALEDIIAEDNSSMRSAGGASSTRRRRRGGLFGDDERLPAVAEDLEDAVEAAEEAEQEEVQLAGPGDLQLEDDIARLTTKLEELRAQDALLAALVRKAELTGDEAELKLLRKSQSALARELRAREFQKTQFETQAKENKLVPGRTRVSISSTSTGEETGEGQVVRYIVEVQQLDERGTGAVASGWVVARRYNDFWAMHHKLRERYVAVRSMDFPGKRLVGMITPAFVDARRAGLEKYLQSLIAVPALCESDELRAFLSRQDSAATNGATSMTASSPGPLAANFMRTMYRSVAGSLDDMIFGPSMLDVMLQRLVRQAAARAGIVGAGAGDESLVARSVAPEALVGESEGGETAAGGFSAAICDLILAVFELNKENNWLRRQAVVVILQQVLGGTIERRIRDMTRTYLDEDHVLGYLNTFQNNLWPGGVLKPPSIPRSAEEKAETKEAAHRKLSTLMPDIAANMIGRSNARKGARRIFNVMQNRRLNQHIIYLVIDEVFSALFPDA</sequence>
<feature type="domain" description="PXA" evidence="7">
    <location>
        <begin position="125"/>
        <end position="316"/>
    </location>
</feature>
<feature type="domain" description="PX" evidence="6">
    <location>
        <begin position="824"/>
        <end position="944"/>
    </location>
</feature>
<evidence type="ECO:0000256" key="2">
    <source>
        <dbReference type="SAM" id="Coils"/>
    </source>
</evidence>
<dbReference type="InterPro" id="IPR001683">
    <property type="entry name" value="PX_dom"/>
</dbReference>